<name>A0ABV8ZJ04_9FLAO</name>
<protein>
    <submittedName>
        <fullName evidence="1">Uncharacterized protein</fullName>
    </submittedName>
</protein>
<gene>
    <name evidence="1" type="ORF">ACFO3N_20025</name>
</gene>
<accession>A0ABV8ZJ04</accession>
<proteinExistence type="predicted"/>
<reference evidence="2" key="1">
    <citation type="journal article" date="2019" name="Int. J. Syst. Evol. Microbiol.">
        <title>The Global Catalogue of Microorganisms (GCM) 10K type strain sequencing project: providing services to taxonomists for standard genome sequencing and annotation.</title>
        <authorList>
            <consortium name="The Broad Institute Genomics Platform"/>
            <consortium name="The Broad Institute Genome Sequencing Center for Infectious Disease"/>
            <person name="Wu L."/>
            <person name="Ma J."/>
        </authorList>
    </citation>
    <scope>NUCLEOTIDE SEQUENCE [LARGE SCALE GENOMIC DNA]</scope>
    <source>
        <strain evidence="2">NBRC 103627</strain>
    </source>
</reference>
<comment type="caution">
    <text evidence="1">The sequence shown here is derived from an EMBL/GenBank/DDBJ whole genome shotgun (WGS) entry which is preliminary data.</text>
</comment>
<evidence type="ECO:0000313" key="1">
    <source>
        <dbReference type="EMBL" id="MFC4479376.1"/>
    </source>
</evidence>
<evidence type="ECO:0000313" key="2">
    <source>
        <dbReference type="Proteomes" id="UP001596003"/>
    </source>
</evidence>
<organism evidence="1 2">
    <name type="scientific">Flavobacterium chungangensis</name>
    <dbReference type="NCBI Taxonomy" id="2708132"/>
    <lineage>
        <taxon>Bacteria</taxon>
        <taxon>Pseudomonadati</taxon>
        <taxon>Bacteroidota</taxon>
        <taxon>Flavobacteriia</taxon>
        <taxon>Flavobacteriales</taxon>
        <taxon>Flavobacteriaceae</taxon>
        <taxon>Flavobacterium</taxon>
    </lineage>
</organism>
<dbReference type="RefSeq" id="WP_379800684.1">
    <property type="nucleotide sequence ID" value="NZ_JBHSFY010000015.1"/>
</dbReference>
<sequence>MDGPRRKSSDKKETLRLCAFARLNKIQLCALAPLRQNGPKRSKMKKKLTENEKKLKCKLPVMRSLRKRIKKDQKNSLKKLAEAEKGSTFAPATAKAFIEILAGKENQTERNFQKKRFEKACEI</sequence>
<keyword evidence="2" id="KW-1185">Reference proteome</keyword>
<dbReference type="EMBL" id="JBHSFY010000015">
    <property type="protein sequence ID" value="MFC4479376.1"/>
    <property type="molecule type" value="Genomic_DNA"/>
</dbReference>
<dbReference type="Proteomes" id="UP001596003">
    <property type="component" value="Unassembled WGS sequence"/>
</dbReference>